<dbReference type="GO" id="GO:0097720">
    <property type="term" value="P:calcineurin-mediated signaling"/>
    <property type="evidence" value="ECO:0007669"/>
    <property type="project" value="InterPro"/>
</dbReference>
<dbReference type="SMART" id="SM00156">
    <property type="entry name" value="PP2Ac"/>
    <property type="match status" value="1"/>
</dbReference>
<dbReference type="SUPFAM" id="SSF56300">
    <property type="entry name" value="Metallo-dependent phosphatases"/>
    <property type="match status" value="1"/>
</dbReference>
<keyword evidence="6" id="KW-1185">Reference proteome</keyword>
<dbReference type="InterPro" id="IPR002048">
    <property type="entry name" value="EF_hand_dom"/>
</dbReference>
<reference evidence="5" key="1">
    <citation type="submission" date="2022-12" db="EMBL/GenBank/DDBJ databases">
        <title>Genome assemblies of Blomia tropicalis.</title>
        <authorList>
            <person name="Cui Y."/>
        </authorList>
    </citation>
    <scope>NUCLEOTIDE SEQUENCE</scope>
    <source>
        <tissue evidence="5">Adult mites</tissue>
    </source>
</reference>
<gene>
    <name evidence="5" type="ORF">RDWZM_001607</name>
</gene>
<dbReference type="PROSITE" id="PS50222">
    <property type="entry name" value="EF_HAND_2"/>
    <property type="match status" value="2"/>
</dbReference>
<dbReference type="GO" id="GO:0005509">
    <property type="term" value="F:calcium ion binding"/>
    <property type="evidence" value="ECO:0007669"/>
    <property type="project" value="InterPro"/>
</dbReference>
<dbReference type="GO" id="GO:0033192">
    <property type="term" value="F:calmodulin-dependent protein phosphatase activity"/>
    <property type="evidence" value="ECO:0007669"/>
    <property type="project" value="InterPro"/>
</dbReference>
<evidence type="ECO:0000256" key="1">
    <source>
        <dbReference type="ARBA" id="ARBA00008294"/>
    </source>
</evidence>
<dbReference type="SUPFAM" id="SSF47473">
    <property type="entry name" value="EF-hand"/>
    <property type="match status" value="1"/>
</dbReference>
<evidence type="ECO:0000256" key="3">
    <source>
        <dbReference type="SAM" id="MobiDB-lite"/>
    </source>
</evidence>
<dbReference type="Pfam" id="PF00149">
    <property type="entry name" value="Metallophos"/>
    <property type="match status" value="1"/>
</dbReference>
<dbReference type="Gene3D" id="1.10.238.10">
    <property type="entry name" value="EF-hand"/>
    <property type="match status" value="1"/>
</dbReference>
<organism evidence="5 6">
    <name type="scientific">Blomia tropicalis</name>
    <name type="common">Mite</name>
    <dbReference type="NCBI Taxonomy" id="40697"/>
    <lineage>
        <taxon>Eukaryota</taxon>
        <taxon>Metazoa</taxon>
        <taxon>Ecdysozoa</taxon>
        <taxon>Arthropoda</taxon>
        <taxon>Chelicerata</taxon>
        <taxon>Arachnida</taxon>
        <taxon>Acari</taxon>
        <taxon>Acariformes</taxon>
        <taxon>Sarcoptiformes</taxon>
        <taxon>Astigmata</taxon>
        <taxon>Glycyphagoidea</taxon>
        <taxon>Echimyopodidae</taxon>
        <taxon>Blomia</taxon>
    </lineage>
</organism>
<sequence length="863" mass="98428">MNGSDESDESILNVDYSSSSSSSRSVDTNLKRNTSSLHTRVTNTSQYSSNSREFPMKYAREVNIPHLTPCYIGPMKKSEITKFDSSSYSDILVYVIHCPKHEKIAVHQEKNGGIKWLPFSHLFPNKSLGETALIGSIYILAEEKDDKVQSVKDSSPVDSNSIQLYGITRMQLPQTLSFITRYIFYIKLKETNGKFRCCNSTSTIVWTPIVDISTNQVPNIWGPELVQYCRLTQQNFVGFSERIDEFSLDDVYLYAPRDPPRNAEETMLLDLDFSEKTIELLYHEFLDHCYPCFSLTIDSFKHYMSKYGLSGDERLNSLFFAFNYNKNGYISFHELLMGLVSLEPTANHNEVRVKFVFRYFDAGSKGFLDMKDFEAIIASITDLDGVELATKLDECVRLVGTVDKDRQKIITFNNFMNAIGSHRLRGTSTLIRARWPVFNQLTRAFIRSKKSTTTDLKEWYDLKNVLISRSYKGLCRPCKSIRYKLATHSISMNQNGYVEKPVRISSRTSSAAPVDPNSVEFMFNANSVSNIVLNMVRNFNPNKGTTKTPKGLLDGPKNANRLLDLVKKLHTDLLPILDKGSRCPNISSPCIVIGDIHGNLEDLLTHEKVLWRSAPCFGPNYLFLGDYVDRGKWGLECAIYLFALKLLDPVKIILLRGNHEVRALQEKYTYKKELLQKYGNEIGEKIWQLTNEIFDRLPIAATIDNAIFCVHGGLSPHAQTLDQIKEMNGPLNNPEQQSRIAWELLWSDPCHMQQYLDYIELNDVSNELAQEGYLPNQKRGAAFLFNERAAKNFLSRNGLSHMIRAHEVPPFGFTHHFENLCTTVFSCSHYCSNDNEAACILVHENRIRAIRIDTHNNAPATDK</sequence>
<dbReference type="InterPro" id="IPR006186">
    <property type="entry name" value="Ser/Thr-sp_prot-phosphatase"/>
</dbReference>
<dbReference type="AlphaFoldDB" id="A0A9Q0MEM0"/>
<evidence type="ECO:0000256" key="2">
    <source>
        <dbReference type="RuleBase" id="RU004273"/>
    </source>
</evidence>
<evidence type="ECO:0000313" key="6">
    <source>
        <dbReference type="Proteomes" id="UP001142055"/>
    </source>
</evidence>
<proteinExistence type="inferred from homology"/>
<protein>
    <recommendedName>
        <fullName evidence="2">Serine/threonine-protein phosphatase</fullName>
        <ecNumber evidence="2">3.1.3.16</ecNumber>
    </recommendedName>
</protein>
<comment type="catalytic activity">
    <reaction evidence="2">
        <text>O-phospho-L-threonyl-[protein] + H2O = L-threonyl-[protein] + phosphate</text>
        <dbReference type="Rhea" id="RHEA:47004"/>
        <dbReference type="Rhea" id="RHEA-COMP:11060"/>
        <dbReference type="Rhea" id="RHEA-COMP:11605"/>
        <dbReference type="ChEBI" id="CHEBI:15377"/>
        <dbReference type="ChEBI" id="CHEBI:30013"/>
        <dbReference type="ChEBI" id="CHEBI:43474"/>
        <dbReference type="ChEBI" id="CHEBI:61977"/>
        <dbReference type="EC" id="3.1.3.16"/>
    </reaction>
</comment>
<dbReference type="PRINTS" id="PR00114">
    <property type="entry name" value="STPHPHTASE"/>
</dbReference>
<dbReference type="PROSITE" id="PS00125">
    <property type="entry name" value="SER_THR_PHOSPHATASE"/>
    <property type="match status" value="1"/>
</dbReference>
<comment type="similarity">
    <text evidence="1 2">Belongs to the PPP phosphatase family.</text>
</comment>
<dbReference type="InterPro" id="IPR043360">
    <property type="entry name" value="PP2B"/>
</dbReference>
<dbReference type="Gene3D" id="3.60.21.10">
    <property type="match status" value="1"/>
</dbReference>
<dbReference type="InterPro" id="IPR004843">
    <property type="entry name" value="Calcineurin-like_PHP"/>
</dbReference>
<dbReference type="SMART" id="SM00054">
    <property type="entry name" value="EFh"/>
    <property type="match status" value="3"/>
</dbReference>
<dbReference type="PANTHER" id="PTHR45673">
    <property type="entry name" value="SERINE/THREONINE-PROTEIN PHOSPHATASE 2B CATALYTIC SUBUNIT 1-RELATED"/>
    <property type="match status" value="1"/>
</dbReference>
<comment type="caution">
    <text evidence="5">The sequence shown here is derived from an EMBL/GenBank/DDBJ whole genome shotgun (WGS) entry which is preliminary data.</text>
</comment>
<feature type="domain" description="EF-hand" evidence="4">
    <location>
        <begin position="348"/>
        <end position="383"/>
    </location>
</feature>
<keyword evidence="2" id="KW-0378">Hydrolase</keyword>
<dbReference type="Proteomes" id="UP001142055">
    <property type="component" value="Chromosome 1"/>
</dbReference>
<dbReference type="OrthoDB" id="6493488at2759"/>
<name>A0A9Q0MEM0_BLOTA</name>
<dbReference type="InterPro" id="IPR011992">
    <property type="entry name" value="EF-hand-dom_pair"/>
</dbReference>
<dbReference type="EC" id="3.1.3.16" evidence="2"/>
<accession>A0A9Q0MEM0</accession>
<feature type="region of interest" description="Disordered" evidence="3">
    <location>
        <begin position="1"/>
        <end position="50"/>
    </location>
</feature>
<feature type="domain" description="EF-hand" evidence="4">
    <location>
        <begin position="310"/>
        <end position="345"/>
    </location>
</feature>
<feature type="compositionally biased region" description="Polar residues" evidence="3">
    <location>
        <begin position="26"/>
        <end position="50"/>
    </location>
</feature>
<evidence type="ECO:0000259" key="4">
    <source>
        <dbReference type="PROSITE" id="PS50222"/>
    </source>
</evidence>
<dbReference type="EMBL" id="JAPWDV010000001">
    <property type="protein sequence ID" value="KAJ6223062.1"/>
    <property type="molecule type" value="Genomic_DNA"/>
</dbReference>
<dbReference type="InterPro" id="IPR029052">
    <property type="entry name" value="Metallo-depent_PP-like"/>
</dbReference>
<evidence type="ECO:0000313" key="5">
    <source>
        <dbReference type="EMBL" id="KAJ6223062.1"/>
    </source>
</evidence>